<reference evidence="1 2" key="1">
    <citation type="submission" date="2019-08" db="EMBL/GenBank/DDBJ databases">
        <authorList>
            <person name="Peeters C."/>
        </authorList>
    </citation>
    <scope>NUCLEOTIDE SEQUENCE [LARGE SCALE GENOMIC DNA]</scope>
    <source>
        <strain evidence="1 2">LMG 20603</strain>
    </source>
</reference>
<protein>
    <submittedName>
        <fullName evidence="1">Uncharacterized protein</fullName>
    </submittedName>
</protein>
<dbReference type="EMBL" id="CABPST010000004">
    <property type="protein sequence ID" value="VVE88150.1"/>
    <property type="molecule type" value="Genomic_DNA"/>
</dbReference>
<proteinExistence type="predicted"/>
<accession>A0A5E5BV13</accession>
<keyword evidence="2" id="KW-1185">Reference proteome</keyword>
<evidence type="ECO:0000313" key="2">
    <source>
        <dbReference type="Proteomes" id="UP000382040"/>
    </source>
</evidence>
<name>A0A5E5BV13_9BURK</name>
<dbReference type="AlphaFoldDB" id="A0A5E5BV13"/>
<sequence length="55" mass="5854">MMVCHSRCGEAEMGGAVICSVDGEYSKGILLGDVFLNAWHLLDIGRAALTDISRA</sequence>
<organism evidence="1 2">
    <name type="scientific">Pandoraea bronchicola</name>
    <dbReference type="NCBI Taxonomy" id="2508287"/>
    <lineage>
        <taxon>Bacteria</taxon>
        <taxon>Pseudomonadati</taxon>
        <taxon>Pseudomonadota</taxon>
        <taxon>Betaproteobacteria</taxon>
        <taxon>Burkholderiales</taxon>
        <taxon>Burkholderiaceae</taxon>
        <taxon>Pandoraea</taxon>
    </lineage>
</organism>
<evidence type="ECO:0000313" key="1">
    <source>
        <dbReference type="EMBL" id="VVE88150.1"/>
    </source>
</evidence>
<gene>
    <name evidence="1" type="ORF">PBR20603_02099</name>
</gene>
<dbReference type="Proteomes" id="UP000382040">
    <property type="component" value="Unassembled WGS sequence"/>
</dbReference>